<proteinExistence type="predicted"/>
<name>A0A926Y2Q0_9BACT</name>
<dbReference type="InterPro" id="IPR036866">
    <property type="entry name" value="RibonucZ/Hydroxyglut_hydro"/>
</dbReference>
<reference evidence="1" key="1">
    <citation type="submission" date="2020-09" db="EMBL/GenBank/DDBJ databases">
        <authorList>
            <person name="Kim M.K."/>
        </authorList>
    </citation>
    <scope>NUCLEOTIDE SEQUENCE</scope>
    <source>
        <strain evidence="1">BT702</strain>
    </source>
</reference>
<organism evidence="1 2">
    <name type="scientific">Spirosoma profusum</name>
    <dbReference type="NCBI Taxonomy" id="2771354"/>
    <lineage>
        <taxon>Bacteria</taxon>
        <taxon>Pseudomonadati</taxon>
        <taxon>Bacteroidota</taxon>
        <taxon>Cytophagia</taxon>
        <taxon>Cytophagales</taxon>
        <taxon>Cytophagaceae</taxon>
        <taxon>Spirosoma</taxon>
    </lineage>
</organism>
<dbReference type="EMBL" id="JACWZY010000020">
    <property type="protein sequence ID" value="MBD2703292.1"/>
    <property type="molecule type" value="Genomic_DNA"/>
</dbReference>
<protein>
    <recommendedName>
        <fullName evidence="3">MBL fold metallo-hydrolase</fullName>
    </recommendedName>
</protein>
<dbReference type="PANTHER" id="PTHR30619">
    <property type="entry name" value="DNA INTERNALIZATION/COMPETENCE PROTEIN COMEC/REC2"/>
    <property type="match status" value="1"/>
</dbReference>
<dbReference type="PANTHER" id="PTHR30619:SF1">
    <property type="entry name" value="RECOMBINATION PROTEIN 2"/>
    <property type="match status" value="1"/>
</dbReference>
<dbReference type="AlphaFoldDB" id="A0A926Y2Q0"/>
<evidence type="ECO:0000313" key="2">
    <source>
        <dbReference type="Proteomes" id="UP000598820"/>
    </source>
</evidence>
<accession>A0A926Y2Q0</accession>
<dbReference type="SUPFAM" id="SSF56281">
    <property type="entry name" value="Metallo-hydrolase/oxidoreductase"/>
    <property type="match status" value="1"/>
</dbReference>
<evidence type="ECO:0008006" key="3">
    <source>
        <dbReference type="Google" id="ProtNLM"/>
    </source>
</evidence>
<sequence>MALDATVIQQGFGFATYPSVFLKAEKTDEKTGKKKFTWVKHLLFGDRLELERANGAPQFQVFGGKKYVQIRGRGASGYVLPDEIQPNRILEVNFIDVGQGDGCHIVTPGDEHFLVDAGAGDNMYRFLKWRFNLKGASKSPPPFTVVVSHSDEDHYAGFGAIFTPANDTRQRFSIDKVYHNGLVEMSGESAETLGTLVTDRGVKYITDLCDDEAAFQVRANGPGTVGKYIRTLRKTSASKIGLWRGSPSIYNQDGLQIEVLGPVRQTINGKAALPVFSNKGKTKNGHSVILKLTFGKVRMLLGGDLNEPAEDYLLQHYSSTDVAALRLQLSNQNLTDAQKQAIRQQITDAIGRARAVFEVEVAKSCHHGSADFTSEFMRAINPLATVISSGDDEPHVHPRPDTLGTIGKHSRGERSLIFSTELARSSKEFVEIANRNSDQAKERTVTVYGMINVRTDGEKLIIAQKLEQEATRGSWDIHELIWNRNTGEFEYPF</sequence>
<dbReference type="InterPro" id="IPR052159">
    <property type="entry name" value="Competence_DNA_uptake"/>
</dbReference>
<dbReference type="Gene3D" id="3.60.15.10">
    <property type="entry name" value="Ribonuclease Z/Hydroxyacylglutathione hydrolase-like"/>
    <property type="match status" value="1"/>
</dbReference>
<comment type="caution">
    <text evidence="1">The sequence shown here is derived from an EMBL/GenBank/DDBJ whole genome shotgun (WGS) entry which is preliminary data.</text>
</comment>
<gene>
    <name evidence="1" type="ORF">IC229_21785</name>
</gene>
<dbReference type="RefSeq" id="WP_190889137.1">
    <property type="nucleotide sequence ID" value="NZ_JACWZY010000020.1"/>
</dbReference>
<evidence type="ECO:0000313" key="1">
    <source>
        <dbReference type="EMBL" id="MBD2703292.1"/>
    </source>
</evidence>
<dbReference type="Proteomes" id="UP000598820">
    <property type="component" value="Unassembled WGS sequence"/>
</dbReference>
<keyword evidence="2" id="KW-1185">Reference proteome</keyword>